<dbReference type="KEGG" id="spu:115918111"/>
<evidence type="ECO:0000313" key="1">
    <source>
        <dbReference type="EnsemblMetazoa" id="XP_030845816"/>
    </source>
</evidence>
<protein>
    <submittedName>
        <fullName evidence="1">Uncharacterized protein</fullName>
    </submittedName>
</protein>
<dbReference type="SUPFAM" id="SSF63825">
    <property type="entry name" value="YWTD domain"/>
    <property type="match status" value="1"/>
</dbReference>
<dbReference type="RefSeq" id="XP_030845816.1">
    <property type="nucleotide sequence ID" value="XM_030989956.1"/>
</dbReference>
<reference evidence="2" key="1">
    <citation type="submission" date="2015-02" db="EMBL/GenBank/DDBJ databases">
        <title>Genome sequencing for Strongylocentrotus purpuratus.</title>
        <authorList>
            <person name="Murali S."/>
            <person name="Liu Y."/>
            <person name="Vee V."/>
            <person name="English A."/>
            <person name="Wang M."/>
            <person name="Skinner E."/>
            <person name="Han Y."/>
            <person name="Muzny D.M."/>
            <person name="Worley K.C."/>
            <person name="Gibbs R.A."/>
        </authorList>
    </citation>
    <scope>NUCLEOTIDE SEQUENCE</scope>
</reference>
<dbReference type="InParanoid" id="A0A7M7P448"/>
<name>A0A7M7P448_STRPU</name>
<dbReference type="EnsemblMetazoa" id="XM_030989956">
    <property type="protein sequence ID" value="XP_030845816"/>
    <property type="gene ID" value="LOC115918111"/>
</dbReference>
<organism evidence="1 2">
    <name type="scientific">Strongylocentrotus purpuratus</name>
    <name type="common">Purple sea urchin</name>
    <dbReference type="NCBI Taxonomy" id="7668"/>
    <lineage>
        <taxon>Eukaryota</taxon>
        <taxon>Metazoa</taxon>
        <taxon>Echinodermata</taxon>
        <taxon>Eleutherozoa</taxon>
        <taxon>Echinozoa</taxon>
        <taxon>Echinoidea</taxon>
        <taxon>Euechinoidea</taxon>
        <taxon>Echinacea</taxon>
        <taxon>Camarodonta</taxon>
        <taxon>Echinidea</taxon>
        <taxon>Strongylocentrotidae</taxon>
        <taxon>Strongylocentrotus</taxon>
    </lineage>
</organism>
<evidence type="ECO:0000313" key="2">
    <source>
        <dbReference type="Proteomes" id="UP000007110"/>
    </source>
</evidence>
<dbReference type="Gene3D" id="2.120.10.30">
    <property type="entry name" value="TolB, C-terminal domain"/>
    <property type="match status" value="1"/>
</dbReference>
<reference evidence="1" key="2">
    <citation type="submission" date="2021-01" db="UniProtKB">
        <authorList>
            <consortium name="EnsemblMetazoa"/>
        </authorList>
    </citation>
    <scope>IDENTIFICATION</scope>
</reference>
<keyword evidence="2" id="KW-1185">Reference proteome</keyword>
<proteinExistence type="predicted"/>
<dbReference type="InterPro" id="IPR011042">
    <property type="entry name" value="6-blade_b-propeller_TolB-like"/>
</dbReference>
<sequence>MVADDANNYLYWTRKNGIDRKQLDGTGETEEVYTNLAFASFSGLTFDAEGGRILFCDGSGRGRAFYQDVSTTSGEIGPAVELTPGQSGISLTFNPKDVAILNGKVYWLDVPAKLGIMTHYDNVETLSYTEYNITAFESVRRLCIAYVN</sequence>
<dbReference type="AlphaFoldDB" id="A0A7M7P448"/>
<dbReference type="GeneID" id="115918111"/>
<accession>A0A7M7P448</accession>
<dbReference type="Proteomes" id="UP000007110">
    <property type="component" value="Unassembled WGS sequence"/>
</dbReference>